<dbReference type="SMART" id="SM00368">
    <property type="entry name" value="LRR_RI"/>
    <property type="match status" value="2"/>
</dbReference>
<evidence type="ECO:0000256" key="1">
    <source>
        <dbReference type="ARBA" id="ARBA00022679"/>
    </source>
</evidence>
<dbReference type="SMART" id="SM00220">
    <property type="entry name" value="S_TKc"/>
    <property type="match status" value="1"/>
</dbReference>
<evidence type="ECO:0000259" key="7">
    <source>
        <dbReference type="PROSITE" id="PS50011"/>
    </source>
</evidence>
<feature type="region of interest" description="Disordered" evidence="6">
    <location>
        <begin position="186"/>
        <end position="214"/>
    </location>
</feature>
<keyword evidence="3 8" id="KW-0418">Kinase</keyword>
<protein>
    <submittedName>
        <fullName evidence="8">TKL protein kinase</fullName>
    </submittedName>
</protein>
<accession>F2U8J3</accession>
<dbReference type="SUPFAM" id="SSF56112">
    <property type="entry name" value="Protein kinase-like (PK-like)"/>
    <property type="match status" value="1"/>
</dbReference>
<dbReference type="PANTHER" id="PTHR44329">
    <property type="entry name" value="SERINE/THREONINE-PROTEIN KINASE TNNI3K-RELATED"/>
    <property type="match status" value="1"/>
</dbReference>
<dbReference type="InParanoid" id="F2U8J3"/>
<dbReference type="AlphaFoldDB" id="F2U8J3"/>
<dbReference type="SUPFAM" id="SSF56399">
    <property type="entry name" value="ADP-ribosylation"/>
    <property type="match status" value="1"/>
</dbReference>
<dbReference type="eggNOG" id="KOG0192">
    <property type="taxonomic scope" value="Eukaryota"/>
</dbReference>
<dbReference type="InterPro" id="IPR001245">
    <property type="entry name" value="Ser-Thr/Tyr_kinase_cat_dom"/>
</dbReference>
<evidence type="ECO:0000313" key="8">
    <source>
        <dbReference type="EMBL" id="EGD72702.1"/>
    </source>
</evidence>
<dbReference type="GO" id="GO:0005524">
    <property type="term" value="F:ATP binding"/>
    <property type="evidence" value="ECO:0007669"/>
    <property type="project" value="UniProtKB-KW"/>
</dbReference>
<evidence type="ECO:0000256" key="5">
    <source>
        <dbReference type="SAM" id="Coils"/>
    </source>
</evidence>
<keyword evidence="5" id="KW-0175">Coiled coil</keyword>
<dbReference type="PROSITE" id="PS00108">
    <property type="entry name" value="PROTEIN_KINASE_ST"/>
    <property type="match status" value="1"/>
</dbReference>
<dbReference type="InterPro" id="IPR032675">
    <property type="entry name" value="LRR_dom_sf"/>
</dbReference>
<dbReference type="Gene3D" id="3.90.228.10">
    <property type="match status" value="1"/>
</dbReference>
<dbReference type="Pfam" id="PF07714">
    <property type="entry name" value="PK_Tyr_Ser-Thr"/>
    <property type="match status" value="1"/>
</dbReference>
<keyword evidence="1" id="KW-0808">Transferase</keyword>
<evidence type="ECO:0000256" key="3">
    <source>
        <dbReference type="ARBA" id="ARBA00022777"/>
    </source>
</evidence>
<feature type="compositionally biased region" description="Polar residues" evidence="6">
    <location>
        <begin position="193"/>
        <end position="207"/>
    </location>
</feature>
<evidence type="ECO:0000313" key="9">
    <source>
        <dbReference type="Proteomes" id="UP000007799"/>
    </source>
</evidence>
<dbReference type="GO" id="GO:0004674">
    <property type="term" value="F:protein serine/threonine kinase activity"/>
    <property type="evidence" value="ECO:0007669"/>
    <property type="project" value="TreeGrafter"/>
</dbReference>
<feature type="compositionally biased region" description="Low complexity" evidence="6">
    <location>
        <begin position="1020"/>
        <end position="1031"/>
    </location>
</feature>
<dbReference type="PROSITE" id="PS50011">
    <property type="entry name" value="PROTEIN_KINASE_DOM"/>
    <property type="match status" value="1"/>
</dbReference>
<dbReference type="InterPro" id="IPR051681">
    <property type="entry name" value="Ser/Thr_Kinases-Pseudokinases"/>
</dbReference>
<dbReference type="Proteomes" id="UP000007799">
    <property type="component" value="Unassembled WGS sequence"/>
</dbReference>
<sequence length="1050" mass="117399">MDNLGVLLANAGLDEETRHAIMAIATNQCNSLVMLTGRSLGDTAVKAVAEALRRGRTVQWLDLTNNCITTHGVQELAEVMLNHPSLTTVSLAGNDLDDQAMFFLEEVLLHNPKMKTISVHDNSMVTARGYQTIHNAEKAKKQRASSTPAFAHVVEDGDADEGQDFEVEQQQGRENPGRLLTWDLAGPAIPNEGASSSTGSPVNTSTDAESHRASMHDDAFGQHDSMQVAEQDALIEQLLDEQAESRRLIESHRTQIESQRTQIESQQIEMEEMARLKEYVVELQQNASDERARLLAQLKRLESELSWHKECITRLYRTRQPDNATFGRDNGFEAEAEVSGAQSLEAQLTRQAELAESMLRLNLRPTLFAEKVCATDSNGNPTQGRFGRLFRSTFSGHMVALKEVGDVRQRPGLRELVHGLKAPLSRHHGDKRVLREVAILASIRHPNVVQFLGVCYDEAEKTLFFVLSWADNGSLFDFMYVKRRKLSHIDRLRILSEVAGAMEFLHAHDVVHRDLKSPNVLLDAVLSAKVADFGLSTFKNTETSSLSRVTGTPLWASPEQLLSKKLRSDTDVFSFGCLAWEVWFAVKPWHHGEYERDGVSLVQLALKYDKHEYLPLEEEINGQEMPVHLRALLRGCFTTSGSRLSFAQLHAALRAQYCANKEHEPEPLDFEQQTRLLYGRPDAVWKFDPDILATLGKKKHALSTRDTVYVVPLDLENQDEASIVKTLLRQAGGRTARQPDLLGPFGRKVAAAGITWCDQKLAAFNGAVHRNKTRFRGHLRNTSHPFAPKYRHDTSTGFATLEEERYVLEQVTMARHYKMLDLQQLFANPQLRIQRVFHGVKSFDAAVGILGSDFARLRMTDDGWFGAGLYFTPDLDYALAFTQECDGADVPADLQLPHLKSGKSYRIVLACDVQYGNPYPVTKHSVHPQATSHERMQASNSFYTFRNKPLVAGHDAHVAVVDFQRVSGDNDDNVDNVRPFDSYKDWEHPDANPVAEILLSDPSCVLVRAVLVFDAEHVSSSEATTTQAEAQYTGPSTASAPHTHQAGIKR</sequence>
<dbReference type="PANTHER" id="PTHR44329:SF288">
    <property type="entry name" value="MITOGEN-ACTIVATED PROTEIN KINASE KINASE KINASE 20"/>
    <property type="match status" value="1"/>
</dbReference>
<dbReference type="OrthoDB" id="346907at2759"/>
<evidence type="ECO:0000256" key="6">
    <source>
        <dbReference type="SAM" id="MobiDB-lite"/>
    </source>
</evidence>
<gene>
    <name evidence="8" type="ORF">PTSG_04430</name>
</gene>
<reference evidence="8" key="1">
    <citation type="submission" date="2009-08" db="EMBL/GenBank/DDBJ databases">
        <title>Annotation of Salpingoeca rosetta.</title>
        <authorList>
            <consortium name="The Broad Institute Genome Sequencing Platform"/>
            <person name="Russ C."/>
            <person name="Cuomo C."/>
            <person name="Burger G."/>
            <person name="Gray M.W."/>
            <person name="Holland P.W.H."/>
            <person name="King N."/>
            <person name="Lang F.B.F."/>
            <person name="Roger A.J."/>
            <person name="Ruiz-Trillo I."/>
            <person name="Young S.K."/>
            <person name="Zeng Q."/>
            <person name="Gargeya S."/>
            <person name="Alvarado L."/>
            <person name="Berlin A."/>
            <person name="Chapman S.B."/>
            <person name="Chen Z."/>
            <person name="Freedman E."/>
            <person name="Gellesch M."/>
            <person name="Goldberg J."/>
            <person name="Griggs A."/>
            <person name="Gujja S."/>
            <person name="Heilman E."/>
            <person name="Heiman D."/>
            <person name="Howarth C."/>
            <person name="Mehta T."/>
            <person name="Neiman D."/>
            <person name="Pearson M."/>
            <person name="Roberts A."/>
            <person name="Saif S."/>
            <person name="Shea T."/>
            <person name="Shenoy N."/>
            <person name="Sisk P."/>
            <person name="Stolte C."/>
            <person name="Sykes S."/>
            <person name="White J."/>
            <person name="Yandava C."/>
            <person name="Haas B."/>
            <person name="Nusbaum C."/>
            <person name="Birren B."/>
        </authorList>
    </citation>
    <scope>NUCLEOTIDE SEQUENCE [LARGE SCALE GENOMIC DNA]</scope>
    <source>
        <strain evidence="8">ATCC 50818</strain>
    </source>
</reference>
<dbReference type="InterPro" id="IPR011009">
    <property type="entry name" value="Kinase-like_dom_sf"/>
</dbReference>
<name>F2U8J3_SALR5</name>
<dbReference type="InterPro" id="IPR008271">
    <property type="entry name" value="Ser/Thr_kinase_AS"/>
</dbReference>
<evidence type="ECO:0000256" key="4">
    <source>
        <dbReference type="ARBA" id="ARBA00022840"/>
    </source>
</evidence>
<dbReference type="Gene3D" id="1.10.510.10">
    <property type="entry name" value="Transferase(Phosphotransferase) domain 1"/>
    <property type="match status" value="1"/>
</dbReference>
<keyword evidence="4" id="KW-0067">ATP-binding</keyword>
<feature type="region of interest" description="Disordered" evidence="6">
    <location>
        <begin position="1020"/>
        <end position="1050"/>
    </location>
</feature>
<dbReference type="STRING" id="946362.F2U8J3"/>
<dbReference type="Gene3D" id="3.80.10.10">
    <property type="entry name" value="Ribonuclease Inhibitor"/>
    <property type="match status" value="1"/>
</dbReference>
<organism evidence="9">
    <name type="scientific">Salpingoeca rosetta (strain ATCC 50818 / BSB-021)</name>
    <dbReference type="NCBI Taxonomy" id="946362"/>
    <lineage>
        <taxon>Eukaryota</taxon>
        <taxon>Choanoflagellata</taxon>
        <taxon>Craspedida</taxon>
        <taxon>Salpingoecidae</taxon>
        <taxon>Salpingoeca</taxon>
    </lineage>
</organism>
<dbReference type="InterPro" id="IPR000719">
    <property type="entry name" value="Prot_kinase_dom"/>
</dbReference>
<evidence type="ECO:0000256" key="2">
    <source>
        <dbReference type="ARBA" id="ARBA00022741"/>
    </source>
</evidence>
<dbReference type="EMBL" id="GL832964">
    <property type="protein sequence ID" value="EGD72702.1"/>
    <property type="molecule type" value="Genomic_DNA"/>
</dbReference>
<dbReference type="GeneID" id="16075106"/>
<dbReference type="RefSeq" id="XP_004994525.1">
    <property type="nucleotide sequence ID" value="XM_004994468.1"/>
</dbReference>
<feature type="domain" description="Protein kinase" evidence="7">
    <location>
        <begin position="375"/>
        <end position="653"/>
    </location>
</feature>
<keyword evidence="9" id="KW-1185">Reference proteome</keyword>
<dbReference type="SUPFAM" id="SSF52047">
    <property type="entry name" value="RNI-like"/>
    <property type="match status" value="1"/>
</dbReference>
<proteinExistence type="predicted"/>
<feature type="compositionally biased region" description="Polar residues" evidence="6">
    <location>
        <begin position="1033"/>
        <end position="1042"/>
    </location>
</feature>
<feature type="coiled-coil region" evidence="5">
    <location>
        <begin position="235"/>
        <end position="304"/>
    </location>
</feature>
<keyword evidence="2" id="KW-0547">Nucleotide-binding</keyword>